<dbReference type="SUPFAM" id="SSF52218">
    <property type="entry name" value="Flavoproteins"/>
    <property type="match status" value="1"/>
</dbReference>
<dbReference type="Proteomes" id="UP000187412">
    <property type="component" value="Unassembled WGS sequence"/>
</dbReference>
<dbReference type="Gene3D" id="3.40.50.360">
    <property type="match status" value="1"/>
</dbReference>
<evidence type="ECO:0008006" key="3">
    <source>
        <dbReference type="Google" id="ProtNLM"/>
    </source>
</evidence>
<dbReference type="EMBL" id="MPTB01000009">
    <property type="protein sequence ID" value="OMD49535.1"/>
    <property type="molecule type" value="Genomic_DNA"/>
</dbReference>
<evidence type="ECO:0000313" key="1">
    <source>
        <dbReference type="EMBL" id="OMD49535.1"/>
    </source>
</evidence>
<dbReference type="RefSeq" id="WP_076110265.1">
    <property type="nucleotide sequence ID" value="NZ_MPTB01000009.1"/>
</dbReference>
<dbReference type="InterPro" id="IPR029039">
    <property type="entry name" value="Flavoprotein-like_sf"/>
</dbReference>
<accession>A0ABX3HHN8</accession>
<reference evidence="1 2" key="1">
    <citation type="submission" date="2016-10" db="EMBL/GenBank/DDBJ databases">
        <title>Paenibacillus species isolates.</title>
        <authorList>
            <person name="Beno S.M."/>
        </authorList>
    </citation>
    <scope>NUCLEOTIDE SEQUENCE [LARGE SCALE GENOMIC DNA]</scope>
    <source>
        <strain evidence="1 2">FSL H7-0744</strain>
    </source>
</reference>
<organism evidence="1 2">
    <name type="scientific">Paenibacillus borealis</name>
    <dbReference type="NCBI Taxonomy" id="160799"/>
    <lineage>
        <taxon>Bacteria</taxon>
        <taxon>Bacillati</taxon>
        <taxon>Bacillota</taxon>
        <taxon>Bacilli</taxon>
        <taxon>Bacillales</taxon>
        <taxon>Paenibacillaceae</taxon>
        <taxon>Paenibacillus</taxon>
    </lineage>
</organism>
<keyword evidence="2" id="KW-1185">Reference proteome</keyword>
<evidence type="ECO:0000313" key="2">
    <source>
        <dbReference type="Proteomes" id="UP000187412"/>
    </source>
</evidence>
<proteinExistence type="predicted"/>
<comment type="caution">
    <text evidence="1">The sequence shown here is derived from an EMBL/GenBank/DDBJ whole genome shotgun (WGS) entry which is preliminary data.</text>
</comment>
<sequence>MNIAMINGSPKLRKSNSDHLLKTLEPLISTGHEITHYNINKKPLTPGQYNELCGMDILIIAFPLYVDGVPSHLFRMLVTLEEYMKTRREKDIYVYTLMNNGFFEGKQNHIALEIIQNWCIRSGLIFGQGLGQGAGEMMDFIEKVPLGTGPLKNLGKAMESLAHNVHSQSIDESMLFSPNFPRFAWKFAATHSFWNATAKKNGLKKKDIRRTL</sequence>
<gene>
    <name evidence="1" type="ORF">BSK56_09280</name>
</gene>
<protein>
    <recommendedName>
        <fullName evidence="3">Flavodoxin-like fold domain-containing protein</fullName>
    </recommendedName>
</protein>
<name>A0ABX3HHN8_PAEBO</name>